<reference evidence="9 10" key="1">
    <citation type="submission" date="2016-04" db="EMBL/GenBank/DDBJ databases">
        <title>Complete genome seqeunce of Leptospira alstonii serovar Room22.</title>
        <authorList>
            <person name="Nally J.E."/>
            <person name="Bayles D.O."/>
            <person name="Hurley D."/>
            <person name="Fanning S."/>
            <person name="McMahon B.J."/>
            <person name="Arent Z."/>
        </authorList>
    </citation>
    <scope>NUCLEOTIDE SEQUENCE [LARGE SCALE GENOMIC DNA]</scope>
    <source>
        <strain evidence="9 10">GWTS #1</strain>
    </source>
</reference>
<evidence type="ECO:0000256" key="1">
    <source>
        <dbReference type="ARBA" id="ARBA00001946"/>
    </source>
</evidence>
<keyword evidence="2" id="KW-0479">Metal-binding</keyword>
<dbReference type="InterPro" id="IPR004095">
    <property type="entry name" value="TGS"/>
</dbReference>
<dbReference type="Gene3D" id="1.10.150.300">
    <property type="entry name" value="TGS-like domain"/>
    <property type="match status" value="1"/>
</dbReference>
<name>A0A1D7UX77_9LEPT</name>
<dbReference type="PIRSF" id="PIRSF006641">
    <property type="entry name" value="CHP00092"/>
    <property type="match status" value="1"/>
</dbReference>
<evidence type="ECO:0000256" key="4">
    <source>
        <dbReference type="ARBA" id="ARBA00022840"/>
    </source>
</evidence>
<dbReference type="OrthoDB" id="9807318at2"/>
<dbReference type="InterPro" id="IPR041706">
    <property type="entry name" value="YchF_N"/>
</dbReference>
<dbReference type="Pfam" id="PF06071">
    <property type="entry name" value="YchF-GTPase_C"/>
    <property type="match status" value="1"/>
</dbReference>
<evidence type="ECO:0000259" key="8">
    <source>
        <dbReference type="PROSITE" id="PS51880"/>
    </source>
</evidence>
<organism evidence="9 10">
    <name type="scientific">Leptospira tipperaryensis</name>
    <dbReference type="NCBI Taxonomy" id="2564040"/>
    <lineage>
        <taxon>Bacteria</taxon>
        <taxon>Pseudomonadati</taxon>
        <taxon>Spirochaetota</taxon>
        <taxon>Spirochaetia</taxon>
        <taxon>Leptospirales</taxon>
        <taxon>Leptospiraceae</taxon>
        <taxon>Leptospira</taxon>
    </lineage>
</organism>
<dbReference type="InterPro" id="IPR027417">
    <property type="entry name" value="P-loop_NTPase"/>
</dbReference>
<feature type="binding site" evidence="6">
    <location>
        <begin position="12"/>
        <end position="17"/>
    </location>
    <ligand>
        <name>ATP</name>
        <dbReference type="ChEBI" id="CHEBI:30616"/>
    </ligand>
</feature>
<dbReference type="Gene3D" id="3.10.20.30">
    <property type="match status" value="1"/>
</dbReference>
<evidence type="ECO:0000256" key="3">
    <source>
        <dbReference type="ARBA" id="ARBA00022741"/>
    </source>
</evidence>
<dbReference type="FunFam" id="1.10.150.300:FF:000001">
    <property type="entry name" value="Ribosome-binding ATPase YchF"/>
    <property type="match status" value="1"/>
</dbReference>
<dbReference type="PROSITE" id="PS51880">
    <property type="entry name" value="TGS"/>
    <property type="match status" value="1"/>
</dbReference>
<dbReference type="InterPro" id="IPR013029">
    <property type="entry name" value="YchF_C"/>
</dbReference>
<dbReference type="GO" id="GO:0043023">
    <property type="term" value="F:ribosomal large subunit binding"/>
    <property type="evidence" value="ECO:0007669"/>
    <property type="project" value="UniProtKB-UniRule"/>
</dbReference>
<keyword evidence="10" id="KW-1185">Reference proteome</keyword>
<protein>
    <recommendedName>
        <fullName evidence="6">Ribosome-binding ATPase YchF</fullName>
    </recommendedName>
</protein>
<feature type="domain" description="OBG-type G" evidence="7">
    <location>
        <begin position="3"/>
        <end position="260"/>
    </location>
</feature>
<dbReference type="Gene3D" id="3.40.50.300">
    <property type="entry name" value="P-loop containing nucleotide triphosphate hydrolases"/>
    <property type="match status" value="1"/>
</dbReference>
<dbReference type="NCBIfam" id="TIGR00092">
    <property type="entry name" value="redox-regulated ATPase YchF"/>
    <property type="match status" value="1"/>
</dbReference>
<evidence type="ECO:0000259" key="7">
    <source>
        <dbReference type="PROSITE" id="PS51710"/>
    </source>
</evidence>
<dbReference type="PROSITE" id="PS51710">
    <property type="entry name" value="G_OBG"/>
    <property type="match status" value="1"/>
</dbReference>
<dbReference type="CDD" id="cd01900">
    <property type="entry name" value="YchF"/>
    <property type="match status" value="1"/>
</dbReference>
<evidence type="ECO:0000313" key="10">
    <source>
        <dbReference type="Proteomes" id="UP000094197"/>
    </source>
</evidence>
<comment type="similarity">
    <text evidence="6">Belongs to the TRAFAC class OBG-HflX-like GTPase superfamily. OBG GTPase family. YchF/OLA1 subfamily.</text>
</comment>
<dbReference type="SUPFAM" id="SSF52540">
    <property type="entry name" value="P-loop containing nucleoside triphosphate hydrolases"/>
    <property type="match status" value="1"/>
</dbReference>
<dbReference type="GO" id="GO:0005524">
    <property type="term" value="F:ATP binding"/>
    <property type="evidence" value="ECO:0007669"/>
    <property type="project" value="UniProtKB-UniRule"/>
</dbReference>
<evidence type="ECO:0000256" key="6">
    <source>
        <dbReference type="HAMAP-Rule" id="MF_00944"/>
    </source>
</evidence>
<dbReference type="Proteomes" id="UP000094197">
    <property type="component" value="Chromosome 1"/>
</dbReference>
<comment type="function">
    <text evidence="6">ATPase that binds to both the 70S ribosome and the 50S ribosomal subunit in a nucleotide-independent manner.</text>
</comment>
<proteinExistence type="inferred from homology"/>
<dbReference type="PRINTS" id="PR00326">
    <property type="entry name" value="GTP1OBG"/>
</dbReference>
<evidence type="ECO:0000256" key="2">
    <source>
        <dbReference type="ARBA" id="ARBA00022723"/>
    </source>
</evidence>
<dbReference type="PANTHER" id="PTHR23305:SF18">
    <property type="entry name" value="OBG-TYPE G DOMAIN-CONTAINING PROTEIN"/>
    <property type="match status" value="1"/>
</dbReference>
<sequence>MSLNCGIVGLPNVGKSTIFNALTKAGAQMENYPFCTIEPNKGIVEVPDSRLDRLAEIVIPQKIVPAIIEFVDIAGLVKGASQGEGLGNKFLSHIREVDAICHVVRAFEDDNVTHVHGKVNPVDDAAVVNLELIFADLDSADKQYQRAAKNAKNGNKEAQEIASVLEKILDLLKAGKPARLALPDLKDEEKKLAKTFQLITLKPVMYVANIADKDAAKKDTPLIQQIRQMAKEENAELVILCGRFEEEISGLDRNEQLDFLQEIGESESGLDRMIKTAYKLLGLVTFFTAGEVEVRAWTTLEGSTGPKAAAVIHSDFEKGFIRAEVMSYEDLNRAGNQAKVKEEGKLRIEGKEYIVQDGDVIYFRINA</sequence>
<dbReference type="Pfam" id="PF01926">
    <property type="entry name" value="MMR_HSR1"/>
    <property type="match status" value="1"/>
</dbReference>
<feature type="domain" description="TGS" evidence="8">
    <location>
        <begin position="282"/>
        <end position="365"/>
    </location>
</feature>
<evidence type="ECO:0000313" key="9">
    <source>
        <dbReference type="EMBL" id="AOP34183.1"/>
    </source>
</evidence>
<dbReference type="GO" id="GO:0046872">
    <property type="term" value="F:metal ion binding"/>
    <property type="evidence" value="ECO:0007669"/>
    <property type="project" value="UniProtKB-KW"/>
</dbReference>
<dbReference type="InterPro" id="IPR012675">
    <property type="entry name" value="Beta-grasp_dom_sf"/>
</dbReference>
<accession>A0A1D7UX77</accession>
<dbReference type="AlphaFoldDB" id="A0A1D7UX77"/>
<dbReference type="FunFam" id="3.10.20.30:FF:000001">
    <property type="entry name" value="Ribosome-binding ATPase YchF"/>
    <property type="match status" value="1"/>
</dbReference>
<evidence type="ECO:0000256" key="5">
    <source>
        <dbReference type="ARBA" id="ARBA00022842"/>
    </source>
</evidence>
<dbReference type="InterPro" id="IPR031167">
    <property type="entry name" value="G_OBG"/>
</dbReference>
<gene>
    <name evidence="6" type="primary">ychF</name>
    <name evidence="9" type="ORF">A0128_10190</name>
</gene>
<dbReference type="PANTHER" id="PTHR23305">
    <property type="entry name" value="OBG GTPASE FAMILY"/>
    <property type="match status" value="1"/>
</dbReference>
<dbReference type="RefSeq" id="WP_069607411.1">
    <property type="nucleotide sequence ID" value="NZ_CP015217.1"/>
</dbReference>
<dbReference type="InterPro" id="IPR006073">
    <property type="entry name" value="GTP-bd"/>
</dbReference>
<dbReference type="InterPro" id="IPR012676">
    <property type="entry name" value="TGS-like"/>
</dbReference>
<dbReference type="InterPro" id="IPR023192">
    <property type="entry name" value="TGS-like_dom_sf"/>
</dbReference>
<dbReference type="InterPro" id="IPR004396">
    <property type="entry name" value="ATPase_YchF/OLA1"/>
</dbReference>
<dbReference type="CDD" id="cd04867">
    <property type="entry name" value="TGS_YchF_OLA1"/>
    <property type="match status" value="1"/>
</dbReference>
<dbReference type="KEGG" id="laj:A0128_10190"/>
<comment type="cofactor">
    <cofactor evidence="1">
        <name>Mg(2+)</name>
        <dbReference type="ChEBI" id="CHEBI:18420"/>
    </cofactor>
</comment>
<dbReference type="GO" id="GO:0016887">
    <property type="term" value="F:ATP hydrolysis activity"/>
    <property type="evidence" value="ECO:0007669"/>
    <property type="project" value="UniProtKB-UniRule"/>
</dbReference>
<keyword evidence="4 6" id="KW-0067">ATP-binding</keyword>
<dbReference type="GO" id="GO:0005737">
    <property type="term" value="C:cytoplasm"/>
    <property type="evidence" value="ECO:0007669"/>
    <property type="project" value="TreeGrafter"/>
</dbReference>
<dbReference type="HAMAP" id="MF_00944">
    <property type="entry name" value="YchF_OLA1_ATPase"/>
    <property type="match status" value="1"/>
</dbReference>
<keyword evidence="5" id="KW-0460">Magnesium</keyword>
<keyword evidence="3 6" id="KW-0547">Nucleotide-binding</keyword>
<dbReference type="GO" id="GO:0005525">
    <property type="term" value="F:GTP binding"/>
    <property type="evidence" value="ECO:0007669"/>
    <property type="project" value="InterPro"/>
</dbReference>
<dbReference type="SUPFAM" id="SSF81271">
    <property type="entry name" value="TGS-like"/>
    <property type="match status" value="1"/>
</dbReference>
<dbReference type="EMBL" id="CP015217">
    <property type="protein sequence ID" value="AOP34183.1"/>
    <property type="molecule type" value="Genomic_DNA"/>
</dbReference>